<sequence length="345" mass="37306">MSTEAVRNILVVIPTLNEARGIEAVVNALHEDLPADARVSMVVVDGGSTDGTVGIVQRLSHKRPLLSVMHNDKRIQSAAVNLAARTAGHDADVLVRCDAHAVYPRGYVRQLVETLDRTQADAVVVPMDSTGHSCLQRAVAWVSDTPVGSGGSAHRGGRRSGFIDHGHHAAFRMASFRRAGGYDESFTHNEDAELDCRQRRLGSRLYLDADIRLGYHPRDSFRGLARQYFAYGRGRSRTVRRHPGSMRARQLALPVHFALSAACLLLAAWLPWLLLWPALYVAVLGATSLGLAFKHQSPCGLLAGPAAATMHAAWALGFLLGLATLREQPWHASMARGLDAPGAAS</sequence>
<proteinExistence type="predicted"/>
<evidence type="ECO:0000259" key="7">
    <source>
        <dbReference type="Pfam" id="PF00535"/>
    </source>
</evidence>
<evidence type="ECO:0000256" key="6">
    <source>
        <dbReference type="SAM" id="Phobius"/>
    </source>
</evidence>
<feature type="transmembrane region" description="Helical" evidence="6">
    <location>
        <begin position="251"/>
        <end position="269"/>
    </location>
</feature>
<protein>
    <submittedName>
        <fullName evidence="8">Glycosyltransferase family 2 protein</fullName>
    </submittedName>
</protein>
<dbReference type="InterPro" id="IPR029044">
    <property type="entry name" value="Nucleotide-diphossugar_trans"/>
</dbReference>
<dbReference type="GO" id="GO:0016757">
    <property type="term" value="F:glycosyltransferase activity"/>
    <property type="evidence" value="ECO:0007669"/>
    <property type="project" value="UniProtKB-KW"/>
</dbReference>
<keyword evidence="6" id="KW-1133">Transmembrane helix</keyword>
<dbReference type="PANTHER" id="PTHR43646:SF2">
    <property type="entry name" value="GLYCOSYLTRANSFERASE 2-LIKE DOMAIN-CONTAINING PROTEIN"/>
    <property type="match status" value="1"/>
</dbReference>
<dbReference type="SUPFAM" id="SSF53448">
    <property type="entry name" value="Nucleotide-diphospho-sugar transferases"/>
    <property type="match status" value="1"/>
</dbReference>
<accession>A0A3N7J6Y1</accession>
<comment type="subcellular location">
    <subcellularLocation>
        <location evidence="1">Cell membrane</location>
    </subcellularLocation>
</comment>
<evidence type="ECO:0000313" key="8">
    <source>
        <dbReference type="EMBL" id="RQP26552.1"/>
    </source>
</evidence>
<dbReference type="OrthoDB" id="1757142at2"/>
<evidence type="ECO:0000256" key="1">
    <source>
        <dbReference type="ARBA" id="ARBA00004236"/>
    </source>
</evidence>
<feature type="domain" description="Glycosyltransferase 2-like" evidence="7">
    <location>
        <begin position="11"/>
        <end position="177"/>
    </location>
</feature>
<dbReference type="EMBL" id="QUSW01000001">
    <property type="protein sequence ID" value="RQP26552.1"/>
    <property type="molecule type" value="Genomic_DNA"/>
</dbReference>
<organism evidence="8 9">
    <name type="scientific">Piscinibacter terrae</name>
    <dbReference type="NCBI Taxonomy" id="2496871"/>
    <lineage>
        <taxon>Bacteria</taxon>
        <taxon>Pseudomonadati</taxon>
        <taxon>Pseudomonadota</taxon>
        <taxon>Betaproteobacteria</taxon>
        <taxon>Burkholderiales</taxon>
        <taxon>Sphaerotilaceae</taxon>
        <taxon>Piscinibacter</taxon>
    </lineage>
</organism>
<dbReference type="AlphaFoldDB" id="A0A3N7J6Y1"/>
<reference evidence="8 9" key="2">
    <citation type="submission" date="2018-12" db="EMBL/GenBank/DDBJ databases">
        <title>Rhizobacter gummiphilus sp. nov., a rubber-degrading bacterium isolated from the soil of a botanical garden in Japan.</title>
        <authorList>
            <person name="Shunsuke S.S."/>
        </authorList>
    </citation>
    <scope>NUCLEOTIDE SEQUENCE [LARGE SCALE GENOMIC DNA]</scope>
    <source>
        <strain evidence="8 9">S-16</strain>
    </source>
</reference>
<dbReference type="Gene3D" id="3.90.550.10">
    <property type="entry name" value="Spore Coat Polysaccharide Biosynthesis Protein SpsA, Chain A"/>
    <property type="match status" value="1"/>
</dbReference>
<keyword evidence="6" id="KW-0812">Transmembrane</keyword>
<evidence type="ECO:0000256" key="2">
    <source>
        <dbReference type="ARBA" id="ARBA00022475"/>
    </source>
</evidence>
<evidence type="ECO:0000313" key="9">
    <source>
        <dbReference type="Proteomes" id="UP000267464"/>
    </source>
</evidence>
<dbReference type="PANTHER" id="PTHR43646">
    <property type="entry name" value="GLYCOSYLTRANSFERASE"/>
    <property type="match status" value="1"/>
</dbReference>
<dbReference type="Pfam" id="PF00535">
    <property type="entry name" value="Glycos_transf_2"/>
    <property type="match status" value="1"/>
</dbReference>
<evidence type="ECO:0000256" key="3">
    <source>
        <dbReference type="ARBA" id="ARBA00022676"/>
    </source>
</evidence>
<dbReference type="RefSeq" id="WP_124539241.1">
    <property type="nucleotide sequence ID" value="NZ_QUSW01000001.1"/>
</dbReference>
<evidence type="ECO:0000256" key="4">
    <source>
        <dbReference type="ARBA" id="ARBA00022679"/>
    </source>
</evidence>
<keyword evidence="5 6" id="KW-0472">Membrane</keyword>
<keyword evidence="9" id="KW-1185">Reference proteome</keyword>
<evidence type="ECO:0000256" key="5">
    <source>
        <dbReference type="ARBA" id="ARBA00023136"/>
    </source>
</evidence>
<reference evidence="8 9" key="1">
    <citation type="submission" date="2018-08" db="EMBL/GenBank/DDBJ databases">
        <authorList>
            <person name="Khan S.A."/>
            <person name="Jeon C.O."/>
            <person name="Chun B.H."/>
            <person name="Jeong S.E."/>
        </authorList>
    </citation>
    <scope>NUCLEOTIDE SEQUENCE [LARGE SCALE GENOMIC DNA]</scope>
    <source>
        <strain evidence="8 9">S-16</strain>
    </source>
</reference>
<dbReference type="GO" id="GO:0005886">
    <property type="term" value="C:plasma membrane"/>
    <property type="evidence" value="ECO:0007669"/>
    <property type="project" value="UniProtKB-SubCell"/>
</dbReference>
<dbReference type="CDD" id="cd02525">
    <property type="entry name" value="Succinoglycan_BP_ExoA"/>
    <property type="match status" value="1"/>
</dbReference>
<comment type="caution">
    <text evidence="8">The sequence shown here is derived from an EMBL/GenBank/DDBJ whole genome shotgun (WGS) entry which is preliminary data.</text>
</comment>
<feature type="transmembrane region" description="Helical" evidence="6">
    <location>
        <begin position="275"/>
        <end position="293"/>
    </location>
</feature>
<name>A0A3N7J6Y1_9BURK</name>
<gene>
    <name evidence="8" type="ORF">DZC73_05995</name>
</gene>
<keyword evidence="3" id="KW-0328">Glycosyltransferase</keyword>
<feature type="transmembrane region" description="Helical" evidence="6">
    <location>
        <begin position="300"/>
        <end position="325"/>
    </location>
</feature>
<keyword evidence="4 8" id="KW-0808">Transferase</keyword>
<keyword evidence="2" id="KW-1003">Cell membrane</keyword>
<dbReference type="InterPro" id="IPR001173">
    <property type="entry name" value="Glyco_trans_2-like"/>
</dbReference>
<dbReference type="Proteomes" id="UP000267464">
    <property type="component" value="Unassembled WGS sequence"/>
</dbReference>